<dbReference type="Pfam" id="PF00665">
    <property type="entry name" value="rve"/>
    <property type="match status" value="1"/>
</dbReference>
<comment type="caution">
    <text evidence="3">The sequence shown here is derived from an EMBL/GenBank/DDBJ whole genome shotgun (WGS) entry which is preliminary data.</text>
</comment>
<dbReference type="Proteomes" id="UP000248021">
    <property type="component" value="Unassembled WGS sequence"/>
</dbReference>
<dbReference type="InterPro" id="IPR012337">
    <property type="entry name" value="RNaseH-like_sf"/>
</dbReference>
<dbReference type="EMBL" id="QJJK01000001">
    <property type="protein sequence ID" value="PXW64279.1"/>
    <property type="molecule type" value="Genomic_DNA"/>
</dbReference>
<dbReference type="RefSeq" id="WP_110373168.1">
    <property type="nucleotide sequence ID" value="NZ_JAHBRY010000001.1"/>
</dbReference>
<evidence type="ECO:0000256" key="1">
    <source>
        <dbReference type="ARBA" id="ARBA00009277"/>
    </source>
</evidence>
<dbReference type="PANTHER" id="PTHR35004:SF7">
    <property type="entry name" value="INTEGRASE PROTEIN"/>
    <property type="match status" value="1"/>
</dbReference>
<feature type="domain" description="Integrase catalytic" evidence="2">
    <location>
        <begin position="124"/>
        <end position="309"/>
    </location>
</feature>
<evidence type="ECO:0000259" key="2">
    <source>
        <dbReference type="PROSITE" id="PS50994"/>
    </source>
</evidence>
<dbReference type="GO" id="GO:0003676">
    <property type="term" value="F:nucleic acid binding"/>
    <property type="evidence" value="ECO:0007669"/>
    <property type="project" value="InterPro"/>
</dbReference>
<gene>
    <name evidence="3" type="ORF">C7450_10134</name>
</gene>
<accession>A0A2V3UGP8</accession>
<dbReference type="InterPro" id="IPR001584">
    <property type="entry name" value="Integrase_cat-core"/>
</dbReference>
<dbReference type="NCBIfam" id="NF033546">
    <property type="entry name" value="transpos_IS21"/>
    <property type="match status" value="1"/>
</dbReference>
<evidence type="ECO:0000313" key="3">
    <source>
        <dbReference type="EMBL" id="PXW64279.1"/>
    </source>
</evidence>
<comment type="similarity">
    <text evidence="1">Belongs to the transposase IS21/IS408/IS1162 family.</text>
</comment>
<reference evidence="3 4" key="1">
    <citation type="submission" date="2018-05" db="EMBL/GenBank/DDBJ databases">
        <title>Genomic Encyclopedia of Type Strains, Phase IV (KMG-IV): sequencing the most valuable type-strain genomes for metagenomic binning, comparative biology and taxonomic classification.</title>
        <authorList>
            <person name="Goeker M."/>
        </authorList>
    </citation>
    <scope>NUCLEOTIDE SEQUENCE [LARGE SCALE GENOMIC DNA]</scope>
    <source>
        <strain evidence="3 4">DSM 6462</strain>
    </source>
</reference>
<dbReference type="Pfam" id="PF22483">
    <property type="entry name" value="Mu-transpos_C_2"/>
    <property type="match status" value="1"/>
</dbReference>
<dbReference type="InterPro" id="IPR054353">
    <property type="entry name" value="IstA-like_C"/>
</dbReference>
<dbReference type="PANTHER" id="PTHR35004">
    <property type="entry name" value="TRANSPOSASE RV3428C-RELATED"/>
    <property type="match status" value="1"/>
</dbReference>
<organism evidence="3 4">
    <name type="scientific">Chelatococcus asaccharovorans</name>
    <dbReference type="NCBI Taxonomy" id="28210"/>
    <lineage>
        <taxon>Bacteria</taxon>
        <taxon>Pseudomonadati</taxon>
        <taxon>Pseudomonadota</taxon>
        <taxon>Alphaproteobacteria</taxon>
        <taxon>Hyphomicrobiales</taxon>
        <taxon>Chelatococcaceae</taxon>
        <taxon>Chelatococcus</taxon>
    </lineage>
</organism>
<evidence type="ECO:0000313" key="4">
    <source>
        <dbReference type="Proteomes" id="UP000248021"/>
    </source>
</evidence>
<dbReference type="Gene3D" id="3.30.420.10">
    <property type="entry name" value="Ribonuclease H-like superfamily/Ribonuclease H"/>
    <property type="match status" value="1"/>
</dbReference>
<dbReference type="InterPro" id="IPR036397">
    <property type="entry name" value="RNaseH_sf"/>
</dbReference>
<dbReference type="AlphaFoldDB" id="A0A2V3UGP8"/>
<keyword evidence="4" id="KW-1185">Reference proteome</keyword>
<sequence length="499" mass="56609">MKGVDTIARIRREHFVRGKSIKEIVRELHVSRNTVRKVLRTGATAFSYEREVQPLPRIGPWREALDGLLAGNEGKPARERLTLIRIFEELRSRGYEGSYDALRRYAKGWRRAQATMTAAAYVPLSFAPGEAYQFDWSHEIVLINGTTVSVRVAHVRLCHSRMLFVRAYPRETQEMVFDAHDRAFAFFKGCCTRGIYDNMKTAVDAIFVGKERAYNRRFLQMCSHYLVDPVACTPASGWEKGQVENQVGLVRERFFTPRLRVKSYDELNAWLLDQCITYAKGHPHPERREETIWHAFEAERPALVPYAGRFDGFHAVPASVSKTCLVRFDNNRYSVCASAVGRPVEVRAYAERIELRQDGRPVGSHPRCFGRDQTIFDPWHYVPVLARKPGALRNGAPFKDWVLPTSLDRVRSKLAGVTDGDRQMVDILTSVLSDGLPAVDAACAEALHQGVHSADVILNILARRREPAAPVTIITPDALRLRHAPSADCSRYDLLRRSP</sequence>
<proteinExistence type="inferred from homology"/>
<dbReference type="PROSITE" id="PS50994">
    <property type="entry name" value="INTEGRASE"/>
    <property type="match status" value="1"/>
</dbReference>
<dbReference type="SUPFAM" id="SSF53098">
    <property type="entry name" value="Ribonuclease H-like"/>
    <property type="match status" value="1"/>
</dbReference>
<protein>
    <submittedName>
        <fullName evidence="3">Transposase</fullName>
    </submittedName>
</protein>
<name>A0A2V3UGP8_9HYPH</name>
<dbReference type="OrthoDB" id="2065409at2"/>
<dbReference type="GO" id="GO:0015074">
    <property type="term" value="P:DNA integration"/>
    <property type="evidence" value="ECO:0007669"/>
    <property type="project" value="InterPro"/>
</dbReference>